<evidence type="ECO:0000259" key="7">
    <source>
        <dbReference type="PROSITE" id="PS50075"/>
    </source>
</evidence>
<protein>
    <recommendedName>
        <fullName evidence="7">Carrier domain-containing protein</fullName>
    </recommendedName>
</protein>
<proteinExistence type="inferred from homology"/>
<evidence type="ECO:0000256" key="6">
    <source>
        <dbReference type="SAM" id="MobiDB-lite"/>
    </source>
</evidence>
<dbReference type="InterPro" id="IPR045851">
    <property type="entry name" value="AMP-bd_C_sf"/>
</dbReference>
<dbReference type="Gene3D" id="3.40.50.12780">
    <property type="entry name" value="N-terminal domain of ligase-like"/>
    <property type="match status" value="1"/>
</dbReference>
<feature type="domain" description="Carrier" evidence="7">
    <location>
        <begin position="1003"/>
        <end position="1076"/>
    </location>
</feature>
<keyword evidence="3" id="KW-0597">Phosphoprotein</keyword>
<feature type="domain" description="Carrier" evidence="7">
    <location>
        <begin position="1550"/>
        <end position="1626"/>
    </location>
</feature>
<dbReference type="OrthoDB" id="416786at2759"/>
<evidence type="ECO:0000313" key="8">
    <source>
        <dbReference type="EMBL" id="KOS48266.1"/>
    </source>
</evidence>
<keyword evidence="4" id="KW-0436">Ligase</keyword>
<comment type="similarity">
    <text evidence="5">Belongs to the NRP synthetase family.</text>
</comment>
<dbReference type="PANTHER" id="PTHR45527">
    <property type="entry name" value="NONRIBOSOMAL PEPTIDE SYNTHETASE"/>
    <property type="match status" value="1"/>
</dbReference>
<dbReference type="SUPFAM" id="SSF56801">
    <property type="entry name" value="Acetyl-CoA synthetase-like"/>
    <property type="match status" value="1"/>
</dbReference>
<dbReference type="Pfam" id="PF00668">
    <property type="entry name" value="Condensation"/>
    <property type="match status" value="3"/>
</dbReference>
<dbReference type="FunFam" id="3.30.300.30:FF:000033">
    <property type="entry name" value="Nonribosomal siderophore peptide synthase SidC"/>
    <property type="match status" value="1"/>
</dbReference>
<dbReference type="SUPFAM" id="SSF47336">
    <property type="entry name" value="ACP-like"/>
    <property type="match status" value="3"/>
</dbReference>
<dbReference type="GO" id="GO:0031177">
    <property type="term" value="F:phosphopantetheine binding"/>
    <property type="evidence" value="ECO:0007669"/>
    <property type="project" value="InterPro"/>
</dbReference>
<feature type="region of interest" description="Disordered" evidence="6">
    <location>
        <begin position="1072"/>
        <end position="1091"/>
    </location>
</feature>
<dbReference type="InterPro" id="IPR036736">
    <property type="entry name" value="ACP-like_sf"/>
</dbReference>
<feature type="domain" description="Carrier" evidence="7">
    <location>
        <begin position="2095"/>
        <end position="2171"/>
    </location>
</feature>
<comment type="pathway">
    <text evidence="1">Siderophore biosynthesis.</text>
</comment>
<dbReference type="PROSITE" id="PS50075">
    <property type="entry name" value="CARRIER"/>
    <property type="match status" value="3"/>
</dbReference>
<keyword evidence="2" id="KW-0596">Phosphopantetheine</keyword>
<evidence type="ECO:0000313" key="9">
    <source>
        <dbReference type="Proteomes" id="UP000037696"/>
    </source>
</evidence>
<dbReference type="SMART" id="SM01294">
    <property type="entry name" value="PKS_PP_betabranch"/>
    <property type="match status" value="1"/>
</dbReference>
<dbReference type="InterPro" id="IPR042099">
    <property type="entry name" value="ANL_N_sf"/>
</dbReference>
<gene>
    <name evidence="8" type="ORF">ACN38_g813</name>
</gene>
<dbReference type="InterPro" id="IPR009081">
    <property type="entry name" value="PP-bd_ACP"/>
</dbReference>
<dbReference type="Gene3D" id="3.30.559.30">
    <property type="entry name" value="Nonribosomal peptide synthetase, condensation domain"/>
    <property type="match status" value="4"/>
</dbReference>
<dbReference type="GO" id="GO:0005737">
    <property type="term" value="C:cytoplasm"/>
    <property type="evidence" value="ECO:0007669"/>
    <property type="project" value="TreeGrafter"/>
</dbReference>
<sequence>MSTQTKPWKCSLQPSAHLEGANIPTTAFPLQTETGQSLELQSAQFHVGCLQGVGKSDGLSALIHGYARWIMSVSDQSHISFWIMAEDAESTLKCAIVIAQRTAEHDALKWEAHEAALEGTDNVEFGMRLAEAADMEVDLPNSIRALLSIDLQSLRGSLTYRGKLEEGMNISSFDQLELYMQQTKNKDSSATFWRKEVAEFVGCSERKFPTISCDRLVASTGNTPVLTQTLALGVSWERLESLAQESHLSSLVSVVRAAFACILAEYIESDRVILGDWPLSNPRDSDSITPLPILISADDSVNDLLSRIDGFTARAATFPTPPLEELREILRVPSNGTPYNALFTHQSDALTCQNLDVKLYETFMASFSAPMQLNFQLSEQGVPICTLYVRADLMDTHHLVLVLRQINTLIVAMLTQQAQSVRDLTQSFPNDLLSIHSPLASDQLKQAPLLCPAHWVDHWASSNPTWSALEIIENISENETLSHTWTYDELSQTSNQLCAWLKAHGWRNQSIAVCLSRSFMAYALVLAIWKSGNCYVPVAEDLPETRQIFLLADSGAMAFFTDKSVAKAIVSPENCLVIDIEDPGLLEDSWVIEPGTQFDPKPSDNCYLLYTSGSTGTPKGVLVSRGNLSAFTEAQSEYICRDVPNTLKLKGIGSYLAHASRAFDVHICEMVLGWRHGLRLVTGPRTMLLDNLFLVLSRLRISHAGFVPSLLEHAGLSAGQLPDLRYLGVGGEKISETIIERFVGKPLIALVNAYGPTEVTIGMTSHTVTPRSTVRNIGTAVGNITIHVLEPDTTRYVKRGQAGELCVTGDLVANGYHRRPDAGGFTDLNGQQMYRTGDIVRLMANNCIEYLGRRDSQAKIRGQRLELEEVSVAVRRCADFPVNVTSIVTPSPITKRPQLVSFISPSSNRPEDTATQPTFLKDRYQTWVPNILARCRVELPAYMVPSVLLTVSSIPIQISGKADNRRLVALYESIPVSDLLPESGEAATQLPQTIMEPDTTALTTDEEQVRDILCSQLQVEPSSITRATNIFQLGIDSLASLSVAAKMRKVGYVCAAGDVLSNPTIVRLARLPRTHEAPGQGSRELFSDQSDEASRKMKELDQVFRMSQKQFPGSCISVVRSCLPLQESIVSNSVGSPVPLYVNHIMCRLGPGITLPALRIAFEDLVHESEIMRTCFHVADDRIVQVVLKPRAVSIPWTEIPVSDENTARDLFNSVQLGVASNIVRQIETKPPLHLLAASAANKEASGWLMLSIHHSIFDGASMDIFLNRLHQHYTGETAMTPVDLTPLYRYFATNDAKQAEQFWTHYLSDCLPGIIASHGESDGSYEILEKKLAFPLSKISKYASQNSTTASMVLETAWAITLAKHLDQRDIIYGRVMNGRGIPVGSVESMLIPLVTTIPGRFQLPSGQSRVLDQIKMHTEAIIGSLPYQHTPLRDIQRYANASGPLFNSMFSYLASGPRSPAGNMLLEMDSSMSVDYPLALEVKAESDHDTVTLRLRIASDGSSTEQGHVLVDAISTLVEDLLSDGDVIIYAGTISQQQRKKQARWDETQWTESETAIRRALAETTGIPELQVSKNVSFFALGIDSVISIHLARRLQENGLEVSSSDILRYPSIGALHKSLDNTNVVSNIPLIEETTIDRDLCVDLFDADDSIVETYHCTPLQTAMIGQCLSSGGREYVHHHSVELASTIDIKKLINAWQNVVEQVDILRTSFHRPRASREFHAAVHRSAVIQCSHYEDVVSLPEAVEQISQRTAYPNIKSFDKPPWQITFLTGTSQRLMVVTMHHCLYDGFSLPMLFTCVEQHYHGHQSHVDLFAPVARQIAITQELSVQFWTDAVAGYQYPQLPCPPAPASMASVQWANTKLESSVATLQRQCGSLDVTLQTVALLAFGRSLALRLGQRDVVFGHVVSGRGFDVDPTASVIGPLFNTVPLRLKLDSASQSTRSALRDIQMFCIDSQPHHHAPLSLIQKRWRLATNGDNSSLFDAIFTFNKSKDPKEDSFFQRYTFTRKPDVPHHRLNVEFDQTEESLVIRATSRDFLTNDELHIWIQNLARGIENLVLSENEPVLNFPSGLSDLPLVATGPHQDAEQPVDTLVLDQNVQILRKVLSDVTQISMDTIQEGTSIFAIGVDSILGLDISARCREAGLMVSVSDILQGRTIRGIAILVADKPTQPLGSAKVIKSDNFIVDSDPKSKALDILSLSEDSVEAVMSCLSGQLFYISAWLQSKRQLWEFTFAFNSRIKLDPEQIQDAWIQLQRRHAILRTSFAAVSSNEVLQVVQKASKANGEVQVYNEQSTGDLNASVQDLVHRLARNPSDLFTPPARLHIIQHPDSDALILTLHHALYDAWAITILVKELEALYQGENLAPPCEFPSFVTSTLQAANSESAQSYWEGALGMGERTILGLGLASHEGTCTLHVRSSERIFYRKLGEIQVQCRRLEVSVPSLMLLAVGRSLARTAGIAHPTFGLFQSGRSSEYPRIQDMAGPTVNMLPLVVPDALTAPTPQALVAMQYDLVQRNFYDQADLRTLCEKMKALGNELQFNVIVNIVWGQLNGSATEQDNDSIFAPLPVDSPIDSKFEEPPDGKTSVDQFDWKGLPGVGAIYLEVSSSDRDDALLWKVEYTPDLISTDEAELFLDTLEKEMNTIGEA</sequence>
<dbReference type="GO" id="GO:0016874">
    <property type="term" value="F:ligase activity"/>
    <property type="evidence" value="ECO:0007669"/>
    <property type="project" value="UniProtKB-KW"/>
</dbReference>
<dbReference type="SMART" id="SM00823">
    <property type="entry name" value="PKS_PP"/>
    <property type="match status" value="3"/>
</dbReference>
<organism evidence="8 9">
    <name type="scientific">Penicillium nordicum</name>
    <dbReference type="NCBI Taxonomy" id="229535"/>
    <lineage>
        <taxon>Eukaryota</taxon>
        <taxon>Fungi</taxon>
        <taxon>Dikarya</taxon>
        <taxon>Ascomycota</taxon>
        <taxon>Pezizomycotina</taxon>
        <taxon>Eurotiomycetes</taxon>
        <taxon>Eurotiomycetidae</taxon>
        <taxon>Eurotiales</taxon>
        <taxon>Aspergillaceae</taxon>
        <taxon>Penicillium</taxon>
    </lineage>
</organism>
<dbReference type="SUPFAM" id="SSF52777">
    <property type="entry name" value="CoA-dependent acyltransferases"/>
    <property type="match status" value="7"/>
</dbReference>
<dbReference type="Pfam" id="PF00501">
    <property type="entry name" value="AMP-binding"/>
    <property type="match status" value="1"/>
</dbReference>
<dbReference type="EMBL" id="LHQQ01000007">
    <property type="protein sequence ID" value="KOS48266.1"/>
    <property type="molecule type" value="Genomic_DNA"/>
</dbReference>
<evidence type="ECO:0000256" key="1">
    <source>
        <dbReference type="ARBA" id="ARBA00004924"/>
    </source>
</evidence>
<evidence type="ECO:0000256" key="4">
    <source>
        <dbReference type="ARBA" id="ARBA00022598"/>
    </source>
</evidence>
<dbReference type="InterPro" id="IPR023213">
    <property type="entry name" value="CAT-like_dom_sf"/>
</dbReference>
<comment type="caution">
    <text evidence="8">The sequence shown here is derived from an EMBL/GenBank/DDBJ whole genome shotgun (WGS) entry which is preliminary data.</text>
</comment>
<dbReference type="InterPro" id="IPR020806">
    <property type="entry name" value="PKS_PP-bd"/>
</dbReference>
<dbReference type="PANTHER" id="PTHR45527:SF1">
    <property type="entry name" value="FATTY ACID SYNTHASE"/>
    <property type="match status" value="1"/>
</dbReference>
<dbReference type="InterPro" id="IPR020845">
    <property type="entry name" value="AMP-binding_CS"/>
</dbReference>
<dbReference type="Gene3D" id="3.30.300.30">
    <property type="match status" value="1"/>
</dbReference>
<dbReference type="InterPro" id="IPR000873">
    <property type="entry name" value="AMP-dep_synth/lig_dom"/>
</dbReference>
<dbReference type="Gene3D" id="3.30.559.10">
    <property type="entry name" value="Chloramphenicol acetyltransferase-like domain"/>
    <property type="match status" value="3"/>
</dbReference>
<dbReference type="PROSITE" id="PS00455">
    <property type="entry name" value="AMP_BINDING"/>
    <property type="match status" value="1"/>
</dbReference>
<evidence type="ECO:0000256" key="2">
    <source>
        <dbReference type="ARBA" id="ARBA00022450"/>
    </source>
</evidence>
<dbReference type="Proteomes" id="UP000037696">
    <property type="component" value="Unassembled WGS sequence"/>
</dbReference>
<accession>A0A0M8P9W5</accession>
<dbReference type="GO" id="GO:0044550">
    <property type="term" value="P:secondary metabolite biosynthetic process"/>
    <property type="evidence" value="ECO:0007669"/>
    <property type="project" value="TreeGrafter"/>
</dbReference>
<dbReference type="STRING" id="229535.A0A0M8P9W5"/>
<dbReference type="Pfam" id="PF00550">
    <property type="entry name" value="PP-binding"/>
    <property type="match status" value="3"/>
</dbReference>
<evidence type="ECO:0000256" key="5">
    <source>
        <dbReference type="ARBA" id="ARBA00029454"/>
    </source>
</evidence>
<dbReference type="Gene3D" id="1.10.1200.10">
    <property type="entry name" value="ACP-like"/>
    <property type="match status" value="3"/>
</dbReference>
<keyword evidence="9" id="KW-1185">Reference proteome</keyword>
<dbReference type="PROSITE" id="PS00012">
    <property type="entry name" value="PHOSPHOPANTETHEINE"/>
    <property type="match status" value="1"/>
</dbReference>
<dbReference type="GO" id="GO:0043041">
    <property type="term" value="P:amino acid activation for nonribosomal peptide biosynthetic process"/>
    <property type="evidence" value="ECO:0007669"/>
    <property type="project" value="TreeGrafter"/>
</dbReference>
<dbReference type="InterPro" id="IPR001242">
    <property type="entry name" value="Condensation_dom"/>
</dbReference>
<evidence type="ECO:0000256" key="3">
    <source>
        <dbReference type="ARBA" id="ARBA00022553"/>
    </source>
</evidence>
<dbReference type="InterPro" id="IPR006162">
    <property type="entry name" value="Ppantetheine_attach_site"/>
</dbReference>
<name>A0A0M8P9W5_9EURO</name>
<reference evidence="8 9" key="1">
    <citation type="submission" date="2015-08" db="EMBL/GenBank/DDBJ databases">
        <title>Genome sequencing of Penicillium nordicum.</title>
        <authorList>
            <person name="Nguyen H.D."/>
            <person name="Seifert K.A."/>
        </authorList>
    </citation>
    <scope>NUCLEOTIDE SEQUENCE [LARGE SCALE GENOMIC DNA]</scope>
    <source>
        <strain evidence="8 9">DAOMC 185683</strain>
    </source>
</reference>